<feature type="domain" description="Outer membrane protein beta-barrel" evidence="3">
    <location>
        <begin position="458"/>
        <end position="905"/>
    </location>
</feature>
<proteinExistence type="predicted"/>
<feature type="chain" id="PRO_5015693869" evidence="2">
    <location>
        <begin position="21"/>
        <end position="924"/>
    </location>
</feature>
<evidence type="ECO:0000259" key="3">
    <source>
        <dbReference type="Pfam" id="PF14905"/>
    </source>
</evidence>
<dbReference type="Pfam" id="PF13715">
    <property type="entry name" value="CarbopepD_reg_2"/>
    <property type="match status" value="1"/>
</dbReference>
<dbReference type="InterPro" id="IPR008969">
    <property type="entry name" value="CarboxyPept-like_regulatory"/>
</dbReference>
<evidence type="ECO:0000256" key="2">
    <source>
        <dbReference type="SAM" id="SignalP"/>
    </source>
</evidence>
<dbReference type="RefSeq" id="WP_116692873.1">
    <property type="nucleotide sequence ID" value="NZ_QEHR01000001.1"/>
</dbReference>
<reference evidence="4 5" key="1">
    <citation type="submission" date="2018-04" db="EMBL/GenBank/DDBJ databases">
        <title>Marixanthomonas spongiae HN-E44 sp. nov., isolated from a marine sponge.</title>
        <authorList>
            <person name="Luo L."/>
            <person name="Zhuang L."/>
        </authorList>
    </citation>
    <scope>NUCLEOTIDE SEQUENCE [LARGE SCALE GENOMIC DNA]</scope>
    <source>
        <strain evidence="4 5">HN-E44</strain>
    </source>
</reference>
<dbReference type="AlphaFoldDB" id="A0A2U0I7Q0"/>
<dbReference type="InterPro" id="IPR041700">
    <property type="entry name" value="OMP_b-brl_3"/>
</dbReference>
<dbReference type="OrthoDB" id="1682379at2"/>
<protein>
    <submittedName>
        <fullName evidence="4">TonB-dependent receptor</fullName>
    </submittedName>
</protein>
<comment type="caution">
    <text evidence="4">The sequence shown here is derived from an EMBL/GenBank/DDBJ whole genome shotgun (WGS) entry which is preliminary data.</text>
</comment>
<feature type="region of interest" description="Disordered" evidence="1">
    <location>
        <begin position="405"/>
        <end position="433"/>
    </location>
</feature>
<name>A0A2U0I7Q0_9FLAO</name>
<dbReference type="Pfam" id="PF14905">
    <property type="entry name" value="OMP_b-brl_3"/>
    <property type="match status" value="1"/>
</dbReference>
<dbReference type="EMBL" id="QEHR01000001">
    <property type="protein sequence ID" value="PVW17129.1"/>
    <property type="molecule type" value="Genomic_DNA"/>
</dbReference>
<dbReference type="SUPFAM" id="SSF49464">
    <property type="entry name" value="Carboxypeptidase regulatory domain-like"/>
    <property type="match status" value="1"/>
</dbReference>
<evidence type="ECO:0000256" key="1">
    <source>
        <dbReference type="SAM" id="MobiDB-lite"/>
    </source>
</evidence>
<keyword evidence="2" id="KW-0732">Signal</keyword>
<evidence type="ECO:0000313" key="5">
    <source>
        <dbReference type="Proteomes" id="UP000245962"/>
    </source>
</evidence>
<sequence>MKHLLTGVLLLLSVASFSQTKDFEISGQLVSEEKKEPLESATIYLQRVKDSSLVTYTISDKQGDFFLKDKTSDDKLNLYISYVGYKTYFKTISIDKKEIDLGEISLAEDDNVLDEVVIKSQAPVTVKTDTLEFNVASFKTKKDANVEDLLKKLPGVEVDSEGNITVNGKPVNKILVNGKPFFGDDPTIATRNLTKDIVDKIQVTDTKTESEAFTGEKGDDQNKTINITIDEEKNKGIFGRLAGGVGTDERFEYAGLVNYFDNDVRISLLGGGNNINTAGFSFGEIQKMYGGARYISVNSNGAINFGGRQFGGGQGITNSRTAGANYADDFGKNTELTTDYFYSAANSYNNVVRNRENILPDDRYFSNSSSSTQSNTDSHAANLKFKTQIDSTFLINIRPQFKYNIGNSNYSNTEETTRLNGELTNRSNTQRNSDNIQKSFENNLNLTKKYGTGGGFFKLNIDNEIENSDLENKINSITEVYGDDPETITRNQFTDGEQSSNQYEIKPEFRLPILSKTLYFDLEYAYKNDKRKDRQSVFDFDETAQDFSNFNIDQSTDFTNTDRTSRPEAGLRYNDKKLRAGINAGYVMRTLASEDALRDINFENDFNALELSANLSYQFSQKFRMYSGYYLRNTAPSVSQLSPYVDVSDPLNIVQGNPDLRPSNSNNVYLGLRNFDFQTKSGIYGYFNAQFSQDRVVPKTTVDNNFVRRTTYANVDGYYSIHGNGRYSKTIKLDSVKSIKYRVGGSVNANRNVNFNNNVQYASRTITYSPFVSFSFIWDRLFEIEPSYRVSLNKNTFNINLFEDRTYVVHDLKLETITTFPEKLEWNNDITYSYNTNIAPGFQKDAIFWNTTLSYSVMKDKGLITLKAYDLLNQNTNARRTSTQDYIEDVQSTVLQRYFMVGFSYKFNTLGKKGETRGGDFWFD</sequence>
<organism evidence="4 5">
    <name type="scientific">Marixanthomonas spongiae</name>
    <dbReference type="NCBI Taxonomy" id="2174845"/>
    <lineage>
        <taxon>Bacteria</taxon>
        <taxon>Pseudomonadati</taxon>
        <taxon>Bacteroidota</taxon>
        <taxon>Flavobacteriia</taxon>
        <taxon>Flavobacteriales</taxon>
        <taxon>Flavobacteriaceae</taxon>
        <taxon>Marixanthomonas</taxon>
    </lineage>
</organism>
<dbReference type="SUPFAM" id="SSF56935">
    <property type="entry name" value="Porins"/>
    <property type="match status" value="1"/>
</dbReference>
<evidence type="ECO:0000313" key="4">
    <source>
        <dbReference type="EMBL" id="PVW17129.1"/>
    </source>
</evidence>
<dbReference type="Proteomes" id="UP000245962">
    <property type="component" value="Unassembled WGS sequence"/>
</dbReference>
<gene>
    <name evidence="4" type="ORF">DDV96_01005</name>
</gene>
<accession>A0A2U0I7Q0</accession>
<keyword evidence="4" id="KW-0675">Receptor</keyword>
<keyword evidence="5" id="KW-1185">Reference proteome</keyword>
<feature type="signal peptide" evidence="2">
    <location>
        <begin position="1"/>
        <end position="20"/>
    </location>
</feature>